<dbReference type="EMBL" id="KI964706">
    <property type="protein sequence ID" value="EUC30299.1"/>
    <property type="molecule type" value="Genomic_DNA"/>
</dbReference>
<keyword evidence="3" id="KW-1185">Reference proteome</keyword>
<dbReference type="GeneID" id="19142951"/>
<accession>W6Y5B2</accession>
<evidence type="ECO:0000313" key="3">
    <source>
        <dbReference type="Proteomes" id="UP000053841"/>
    </source>
</evidence>
<proteinExistence type="predicted"/>
<dbReference type="Proteomes" id="UP000053841">
    <property type="component" value="Unassembled WGS sequence"/>
</dbReference>
<evidence type="ECO:0000313" key="2">
    <source>
        <dbReference type="EMBL" id="EUC30299.1"/>
    </source>
</evidence>
<reference evidence="2 3" key="1">
    <citation type="journal article" date="2013" name="PLoS Genet.">
        <title>Comparative genome structure, secondary metabolite, and effector coding capacity across Cochliobolus pathogens.</title>
        <authorList>
            <person name="Condon B.J."/>
            <person name="Leng Y."/>
            <person name="Wu D."/>
            <person name="Bushley K.E."/>
            <person name="Ohm R.A."/>
            <person name="Otillar R."/>
            <person name="Martin J."/>
            <person name="Schackwitz W."/>
            <person name="Grimwood J."/>
            <person name="MohdZainudin N."/>
            <person name="Xue C."/>
            <person name="Wang R."/>
            <person name="Manning V.A."/>
            <person name="Dhillon B."/>
            <person name="Tu Z.J."/>
            <person name="Steffenson B.J."/>
            <person name="Salamov A."/>
            <person name="Sun H."/>
            <person name="Lowry S."/>
            <person name="LaButti K."/>
            <person name="Han J."/>
            <person name="Copeland A."/>
            <person name="Lindquist E."/>
            <person name="Barry K."/>
            <person name="Schmutz J."/>
            <person name="Baker S.E."/>
            <person name="Ciuffetti L.M."/>
            <person name="Grigoriev I.V."/>
            <person name="Zhong S."/>
            <person name="Turgeon B.G."/>
        </authorList>
    </citation>
    <scope>NUCLEOTIDE SEQUENCE [LARGE SCALE GENOMIC DNA]</scope>
    <source>
        <strain evidence="2 3">26-R-13</strain>
    </source>
</reference>
<dbReference type="OrthoDB" id="10309468at2759"/>
<name>W6Y5B2_COCC2</name>
<protein>
    <submittedName>
        <fullName evidence="2">Uncharacterized protein</fullName>
    </submittedName>
</protein>
<organism evidence="2 3">
    <name type="scientific">Cochliobolus carbonum (strain 26-R-13)</name>
    <name type="common">Maize leaf spot fungus</name>
    <name type="synonym">Bipolaris zeicola</name>
    <dbReference type="NCBI Taxonomy" id="930089"/>
    <lineage>
        <taxon>Eukaryota</taxon>
        <taxon>Fungi</taxon>
        <taxon>Dikarya</taxon>
        <taxon>Ascomycota</taxon>
        <taxon>Pezizomycotina</taxon>
        <taxon>Dothideomycetes</taxon>
        <taxon>Pleosporomycetidae</taxon>
        <taxon>Pleosporales</taxon>
        <taxon>Pleosporineae</taxon>
        <taxon>Pleosporaceae</taxon>
        <taxon>Bipolaris</taxon>
    </lineage>
</organism>
<dbReference type="KEGG" id="bze:COCCADRAFT_104253"/>
<dbReference type="RefSeq" id="XP_007715395.1">
    <property type="nucleotide sequence ID" value="XM_007717205.1"/>
</dbReference>
<gene>
    <name evidence="2" type="ORF">COCCADRAFT_104253</name>
</gene>
<feature type="region of interest" description="Disordered" evidence="1">
    <location>
        <begin position="1"/>
        <end position="23"/>
    </location>
</feature>
<evidence type="ECO:0000256" key="1">
    <source>
        <dbReference type="SAM" id="MobiDB-lite"/>
    </source>
</evidence>
<sequence>MVSLKSQSHVRRKSDPTTLVGEQVPIRTSGTPVYFIDRIPKLITDICQGPKW</sequence>
<dbReference type="HOGENOM" id="CLU_3086893_0_0_1"/>
<dbReference type="AlphaFoldDB" id="W6Y5B2"/>